<evidence type="ECO:0000313" key="2">
    <source>
        <dbReference type="Proteomes" id="UP000053841"/>
    </source>
</evidence>
<keyword evidence="2" id="KW-1185">Reference proteome</keyword>
<dbReference type="Proteomes" id="UP000053841">
    <property type="component" value="Unassembled WGS sequence"/>
</dbReference>
<dbReference type="HOGENOM" id="CLU_903171_0_0_1"/>
<dbReference type="RefSeq" id="XP_007717431.1">
    <property type="nucleotide sequence ID" value="XM_007719241.1"/>
</dbReference>
<accession>W6XM13</accession>
<dbReference type="EMBL" id="KI964828">
    <property type="protein sequence ID" value="EUC28262.1"/>
    <property type="molecule type" value="Genomic_DNA"/>
</dbReference>
<sequence length="301" mass="34887">MTPTTRNVQSFYDFLAHSAEIRNFIYEFAIAAGTPDTPEGDVLVREAVPEPYATRPWKFFGLTQTCRQIRAEFRPLWMRSTSIRLMGLEASVSFISTFMPTIAEFKHAPERFTIGTQYEIGQDSQRDITLLFRMNALCPYFCISFAPFEDIMGRPPPDERICTCCEQFFNPQTGEWSGTGIEEDCTCIPSDADLQDRADWEGFHDEELIYMDPLYEIQGSSEAWWRDLQDNKISIYMTASLVNLVPRFRIVYKARRLKNGSSRRLIRGLRDGWGLRVLREDYDNVKFCVQYRKSSEARAAT</sequence>
<evidence type="ECO:0000313" key="1">
    <source>
        <dbReference type="EMBL" id="EUC28262.1"/>
    </source>
</evidence>
<dbReference type="AlphaFoldDB" id="W6XM13"/>
<protein>
    <recommendedName>
        <fullName evidence="3">F-box domain-containing protein</fullName>
    </recommendedName>
</protein>
<gene>
    <name evidence="1" type="ORF">COCCADRAFT_9329</name>
</gene>
<proteinExistence type="predicted"/>
<evidence type="ECO:0008006" key="3">
    <source>
        <dbReference type="Google" id="ProtNLM"/>
    </source>
</evidence>
<name>W6XM13_COCC2</name>
<organism evidence="1 2">
    <name type="scientific">Cochliobolus carbonum (strain 26-R-13)</name>
    <name type="common">Maize leaf spot fungus</name>
    <name type="synonym">Bipolaris zeicola</name>
    <dbReference type="NCBI Taxonomy" id="930089"/>
    <lineage>
        <taxon>Eukaryota</taxon>
        <taxon>Fungi</taxon>
        <taxon>Dikarya</taxon>
        <taxon>Ascomycota</taxon>
        <taxon>Pezizomycotina</taxon>
        <taxon>Dothideomycetes</taxon>
        <taxon>Pleosporomycetidae</taxon>
        <taxon>Pleosporales</taxon>
        <taxon>Pleosporineae</taxon>
        <taxon>Pleosporaceae</taxon>
        <taxon>Bipolaris</taxon>
    </lineage>
</organism>
<dbReference type="KEGG" id="bze:COCCADRAFT_9329"/>
<dbReference type="OrthoDB" id="3801367at2759"/>
<dbReference type="GeneID" id="19153545"/>
<reference evidence="1 2" key="1">
    <citation type="journal article" date="2013" name="PLoS Genet.">
        <title>Comparative genome structure, secondary metabolite, and effector coding capacity across Cochliobolus pathogens.</title>
        <authorList>
            <person name="Condon B.J."/>
            <person name="Leng Y."/>
            <person name="Wu D."/>
            <person name="Bushley K.E."/>
            <person name="Ohm R.A."/>
            <person name="Otillar R."/>
            <person name="Martin J."/>
            <person name="Schackwitz W."/>
            <person name="Grimwood J."/>
            <person name="MohdZainudin N."/>
            <person name="Xue C."/>
            <person name="Wang R."/>
            <person name="Manning V.A."/>
            <person name="Dhillon B."/>
            <person name="Tu Z.J."/>
            <person name="Steffenson B.J."/>
            <person name="Salamov A."/>
            <person name="Sun H."/>
            <person name="Lowry S."/>
            <person name="LaButti K."/>
            <person name="Han J."/>
            <person name="Copeland A."/>
            <person name="Lindquist E."/>
            <person name="Barry K."/>
            <person name="Schmutz J."/>
            <person name="Baker S.E."/>
            <person name="Ciuffetti L.M."/>
            <person name="Grigoriev I.V."/>
            <person name="Zhong S."/>
            <person name="Turgeon B.G."/>
        </authorList>
    </citation>
    <scope>NUCLEOTIDE SEQUENCE [LARGE SCALE GENOMIC DNA]</scope>
    <source>
        <strain evidence="1 2">26-R-13</strain>
    </source>
</reference>